<evidence type="ECO:0000256" key="2">
    <source>
        <dbReference type="ARBA" id="ARBA00022771"/>
    </source>
</evidence>
<keyword evidence="3 5" id="KW-0689">Ribosomal protein</keyword>
<dbReference type="InterPro" id="IPR038630">
    <property type="entry name" value="L24e/L24_sf"/>
</dbReference>
<comment type="function">
    <text evidence="5">Binds to the 23S rRNA.</text>
</comment>
<dbReference type="GO" id="GO:0008270">
    <property type="term" value="F:zinc ion binding"/>
    <property type="evidence" value="ECO:0007669"/>
    <property type="project" value="UniProtKB-UniRule"/>
</dbReference>
<dbReference type="AlphaFoldDB" id="A0A7D5P9Q7"/>
<feature type="domain" description="TRASH" evidence="7">
    <location>
        <begin position="7"/>
        <end position="45"/>
    </location>
</feature>
<feature type="compositionally biased region" description="Acidic residues" evidence="6">
    <location>
        <begin position="52"/>
        <end position="70"/>
    </location>
</feature>
<keyword evidence="5" id="KW-0862">Zinc</keyword>
<keyword evidence="5" id="KW-0699">rRNA-binding</keyword>
<dbReference type="CDD" id="cd00472">
    <property type="entry name" value="Ribosomal_L24e_L24"/>
    <property type="match status" value="1"/>
</dbReference>
<dbReference type="Gene3D" id="2.30.170.20">
    <property type="entry name" value="Ribosomal protein L24e"/>
    <property type="match status" value="1"/>
</dbReference>
<keyword evidence="5" id="KW-0479">Metal-binding</keyword>
<evidence type="ECO:0000256" key="1">
    <source>
        <dbReference type="ARBA" id="ARBA00005647"/>
    </source>
</evidence>
<feature type="binding site" evidence="5">
    <location>
        <position position="10"/>
    </location>
    <ligand>
        <name>Zn(2+)</name>
        <dbReference type="ChEBI" id="CHEBI:29105"/>
    </ligand>
</feature>
<feature type="binding site" evidence="5">
    <location>
        <position position="37"/>
    </location>
    <ligand>
        <name>Zn(2+)</name>
        <dbReference type="ChEBI" id="CHEBI:29105"/>
    </ligand>
</feature>
<dbReference type="InterPro" id="IPR000988">
    <property type="entry name" value="Ribosomal_eL24-rel_N"/>
</dbReference>
<gene>
    <name evidence="5" type="primary">rpl24e</name>
    <name evidence="8" type="ORF">HZS54_22440</name>
</gene>
<dbReference type="KEGG" id="hpel:HZS54_22440"/>
<feature type="region of interest" description="Disordered" evidence="6">
    <location>
        <begin position="36"/>
        <end position="139"/>
    </location>
</feature>
<dbReference type="GO" id="GO:0019843">
    <property type="term" value="F:rRNA binding"/>
    <property type="evidence" value="ECO:0007669"/>
    <property type="project" value="UniProtKB-UniRule"/>
</dbReference>
<name>A0A7D5P9Q7_9EURY</name>
<dbReference type="HAMAP" id="MF_00773">
    <property type="entry name" value="Ribosomal_eL24"/>
    <property type="match status" value="1"/>
</dbReference>
<comment type="similarity">
    <text evidence="1 5">Belongs to the eukaryotic ribosomal protein eL24 family.</text>
</comment>
<dbReference type="Proteomes" id="UP000509346">
    <property type="component" value="Chromosome"/>
</dbReference>
<dbReference type="SUPFAM" id="SSF57716">
    <property type="entry name" value="Glucocorticoid receptor-like (DNA-binding domain)"/>
    <property type="match status" value="1"/>
</dbReference>
<dbReference type="NCBIfam" id="NF034186">
    <property type="entry name" value="PRK14891.1-1"/>
    <property type="match status" value="1"/>
</dbReference>
<dbReference type="EMBL" id="CP058909">
    <property type="protein sequence ID" value="QLH84226.1"/>
    <property type="molecule type" value="Genomic_DNA"/>
</dbReference>
<dbReference type="GeneID" id="56085411"/>
<feature type="zinc finger region" description="C4-type" evidence="5">
    <location>
        <begin position="7"/>
        <end position="37"/>
    </location>
</feature>
<feature type="binding site" evidence="5">
    <location>
        <position position="7"/>
    </location>
    <ligand>
        <name>Zn(2+)</name>
        <dbReference type="ChEBI" id="CHEBI:29105"/>
    </ligand>
</feature>
<protein>
    <recommendedName>
        <fullName evidence="5">Large ribosomal subunit protein eL24</fullName>
    </recommendedName>
</protein>
<dbReference type="OrthoDB" id="55506at2157"/>
<evidence type="ECO:0000256" key="5">
    <source>
        <dbReference type="HAMAP-Rule" id="MF_00773"/>
    </source>
</evidence>
<proteinExistence type="inferred from homology"/>
<dbReference type="InterPro" id="IPR011017">
    <property type="entry name" value="TRASH_dom"/>
</dbReference>
<evidence type="ECO:0000259" key="7">
    <source>
        <dbReference type="SMART" id="SM00746"/>
    </source>
</evidence>
<evidence type="ECO:0000256" key="3">
    <source>
        <dbReference type="ARBA" id="ARBA00022980"/>
    </source>
</evidence>
<dbReference type="RefSeq" id="WP_179919319.1">
    <property type="nucleotide sequence ID" value="NZ_CP058909.1"/>
</dbReference>
<evidence type="ECO:0000313" key="9">
    <source>
        <dbReference type="Proteomes" id="UP000509346"/>
    </source>
</evidence>
<dbReference type="GO" id="GO:0005840">
    <property type="term" value="C:ribosome"/>
    <property type="evidence" value="ECO:0007669"/>
    <property type="project" value="UniProtKB-KW"/>
</dbReference>
<keyword evidence="4 5" id="KW-0687">Ribonucleoprotein</keyword>
<reference evidence="8 9" key="1">
    <citation type="submission" date="2020-07" db="EMBL/GenBank/DDBJ databases">
        <title>Halosimplex litoreum sp. nov. and Halosimplex rubrum sp. nov., isolated from different salt environments.</title>
        <authorList>
            <person name="Cui H."/>
        </authorList>
    </citation>
    <scope>NUCLEOTIDE SEQUENCE [LARGE SCALE GENOMIC DNA]</scope>
    <source>
        <strain evidence="8 9">R2</strain>
    </source>
</reference>
<feature type="compositionally biased region" description="Acidic residues" evidence="6">
    <location>
        <begin position="78"/>
        <end position="139"/>
    </location>
</feature>
<keyword evidence="2 5" id="KW-0863">Zinc-finger</keyword>
<keyword evidence="9" id="KW-1185">Reference proteome</keyword>
<dbReference type="InterPro" id="IPR055345">
    <property type="entry name" value="Ribosomal_eL24-rel_arc"/>
</dbReference>
<comment type="subunit">
    <text evidence="5">Part of the 50S ribosomal subunit. Forms a cluster with proteins L3 and L14.</text>
</comment>
<dbReference type="GO" id="GO:0003735">
    <property type="term" value="F:structural constituent of ribosome"/>
    <property type="evidence" value="ECO:0007669"/>
    <property type="project" value="InterPro"/>
</dbReference>
<evidence type="ECO:0000256" key="4">
    <source>
        <dbReference type="ARBA" id="ARBA00023274"/>
    </source>
</evidence>
<evidence type="ECO:0000256" key="6">
    <source>
        <dbReference type="SAM" id="MobiDB-lite"/>
    </source>
</evidence>
<dbReference type="SMART" id="SM00746">
    <property type="entry name" value="TRASH"/>
    <property type="match status" value="1"/>
</dbReference>
<dbReference type="GO" id="GO:1990904">
    <property type="term" value="C:ribonucleoprotein complex"/>
    <property type="evidence" value="ECO:0007669"/>
    <property type="project" value="UniProtKB-KW"/>
</dbReference>
<dbReference type="GO" id="GO:0006412">
    <property type="term" value="P:translation"/>
    <property type="evidence" value="ECO:0007669"/>
    <property type="project" value="UniProtKB-UniRule"/>
</dbReference>
<keyword evidence="5" id="KW-0694">RNA-binding</keyword>
<accession>A0A7D5P9Q7</accession>
<dbReference type="Pfam" id="PF01246">
    <property type="entry name" value="Ribosomal_L24e"/>
    <property type="match status" value="1"/>
</dbReference>
<comment type="cofactor">
    <cofactor evidence="5">
        <name>Zn(2+)</name>
        <dbReference type="ChEBI" id="CHEBI:29105"/>
    </cofactor>
    <text evidence="5">Binds 1 zinc ion per subunit.</text>
</comment>
<sequence length="139" mass="15125">MPRTRECDYCGTDIEPGTGTMFVRTNGSTIHYCSSKCEKNANLGRESRDLEWAGEEEPAEDEDEEESEPAADERPTDIEDQGQDVDAPGDTDEDLDDVEPDEAVEAGASDPDEAEADEADADDGSDDEESDAEEAEAER</sequence>
<feature type="binding site" evidence="5">
    <location>
        <position position="33"/>
    </location>
    <ligand>
        <name>Zn(2+)</name>
        <dbReference type="ChEBI" id="CHEBI:29105"/>
    </ligand>
</feature>
<evidence type="ECO:0000313" key="8">
    <source>
        <dbReference type="EMBL" id="QLH84226.1"/>
    </source>
</evidence>
<organism evidence="8 9">
    <name type="scientific">Halosimplex pelagicum</name>
    <dbReference type="NCBI Taxonomy" id="869886"/>
    <lineage>
        <taxon>Archaea</taxon>
        <taxon>Methanobacteriati</taxon>
        <taxon>Methanobacteriota</taxon>
        <taxon>Stenosarchaea group</taxon>
        <taxon>Halobacteria</taxon>
        <taxon>Halobacteriales</taxon>
        <taxon>Haloarculaceae</taxon>
        <taxon>Halosimplex</taxon>
    </lineage>
</organism>